<evidence type="ECO:0000256" key="6">
    <source>
        <dbReference type="RuleBase" id="RU004057"/>
    </source>
</evidence>
<organism evidence="9 10">
    <name type="scientific">Leucothrix arctica</name>
    <dbReference type="NCBI Taxonomy" id="1481894"/>
    <lineage>
        <taxon>Bacteria</taxon>
        <taxon>Pseudomonadati</taxon>
        <taxon>Pseudomonadota</taxon>
        <taxon>Gammaproteobacteria</taxon>
        <taxon>Thiotrichales</taxon>
        <taxon>Thiotrichaceae</taxon>
        <taxon>Leucothrix</taxon>
    </lineage>
</organism>
<evidence type="ECO:0000256" key="7">
    <source>
        <dbReference type="SAM" id="Phobius"/>
    </source>
</evidence>
<dbReference type="PANTHER" id="PTHR30625">
    <property type="entry name" value="PROTEIN TOLQ"/>
    <property type="match status" value="1"/>
</dbReference>
<keyword evidence="10" id="KW-1185">Reference proteome</keyword>
<dbReference type="Pfam" id="PF01618">
    <property type="entry name" value="MotA_ExbB"/>
    <property type="match status" value="1"/>
</dbReference>
<feature type="transmembrane region" description="Helical" evidence="7">
    <location>
        <begin position="226"/>
        <end position="250"/>
    </location>
</feature>
<name>A0A317CGS9_9GAMM</name>
<evidence type="ECO:0000313" key="10">
    <source>
        <dbReference type="Proteomes" id="UP000245506"/>
    </source>
</evidence>
<keyword evidence="4 7" id="KW-1133">Transmembrane helix</keyword>
<feature type="transmembrane region" description="Helical" evidence="7">
    <location>
        <begin position="29"/>
        <end position="47"/>
    </location>
</feature>
<dbReference type="EMBL" id="QGKL01000021">
    <property type="protein sequence ID" value="PWQ97351.1"/>
    <property type="molecule type" value="Genomic_DNA"/>
</dbReference>
<dbReference type="InterPro" id="IPR002898">
    <property type="entry name" value="MotA_ExbB_proton_chnl"/>
</dbReference>
<keyword evidence="3 7" id="KW-0812">Transmembrane</keyword>
<dbReference type="Proteomes" id="UP000245506">
    <property type="component" value="Unassembled WGS sequence"/>
</dbReference>
<comment type="caution">
    <text evidence="9">The sequence shown here is derived from an EMBL/GenBank/DDBJ whole genome shotgun (WGS) entry which is preliminary data.</text>
</comment>
<keyword evidence="2" id="KW-1003">Cell membrane</keyword>
<evidence type="ECO:0000259" key="8">
    <source>
        <dbReference type="Pfam" id="PF01618"/>
    </source>
</evidence>
<comment type="subcellular location">
    <subcellularLocation>
        <location evidence="1">Cell membrane</location>
        <topology evidence="1">Multi-pass membrane protein</topology>
    </subcellularLocation>
    <subcellularLocation>
        <location evidence="6">Membrane</location>
        <topology evidence="6">Multi-pass membrane protein</topology>
    </subcellularLocation>
</comment>
<sequence length="337" mass="37586">MTENTVSKAMPNVISARQYPLEQAFTQPLLLGAIIALVPGILIQMFIDPADMNRVAKILFGNWISPLILWFFVSSLMHLWMKAGRLTRECKQTQLLSERALPSVLAASTGETRGHGLWAVLRQQVTPKQVSSDNLLMNRLQLFLSQSHPSDEIDEAFGITEREYMRGSFALSRFMVWAIPILGFIGTVWGISNGIAHFSDAMTSTSSVTDVSSMLKDNLPLVTNSLATAFDTTLLALLLSVPLMMVMIWLEKREEAYLIQIDQQWFHDIKPKLIQTAGMGLAHSGDSSDGTNMAPVQSVANEIKMLSTQVGALQETMEDLYEMIFESRLSDYKKHGK</sequence>
<dbReference type="GO" id="GO:0005886">
    <property type="term" value="C:plasma membrane"/>
    <property type="evidence" value="ECO:0007669"/>
    <property type="project" value="UniProtKB-SubCell"/>
</dbReference>
<accession>A0A317CGS9</accession>
<keyword evidence="5 7" id="KW-0472">Membrane</keyword>
<evidence type="ECO:0000256" key="5">
    <source>
        <dbReference type="ARBA" id="ARBA00023136"/>
    </source>
</evidence>
<gene>
    <name evidence="9" type="ORF">DKT75_07375</name>
</gene>
<keyword evidence="6" id="KW-0653">Protein transport</keyword>
<dbReference type="PANTHER" id="PTHR30625:SF11">
    <property type="entry name" value="MOTA_TOLQ_EXBB PROTON CHANNEL DOMAIN-CONTAINING PROTEIN"/>
    <property type="match status" value="1"/>
</dbReference>
<dbReference type="AlphaFoldDB" id="A0A317CGS9"/>
<feature type="domain" description="MotA/TolQ/ExbB proton channel" evidence="8">
    <location>
        <begin position="161"/>
        <end position="260"/>
    </location>
</feature>
<reference evidence="9 10" key="1">
    <citation type="submission" date="2018-05" db="EMBL/GenBank/DDBJ databases">
        <title>Leucothrix arctica sp. nov., isolated from Arctic seawater.</title>
        <authorList>
            <person name="Choi A."/>
            <person name="Baek K."/>
        </authorList>
    </citation>
    <scope>NUCLEOTIDE SEQUENCE [LARGE SCALE GENOMIC DNA]</scope>
    <source>
        <strain evidence="9 10">IMCC9719</strain>
    </source>
</reference>
<feature type="transmembrane region" description="Helical" evidence="7">
    <location>
        <begin position="174"/>
        <end position="192"/>
    </location>
</feature>
<evidence type="ECO:0000256" key="3">
    <source>
        <dbReference type="ARBA" id="ARBA00022692"/>
    </source>
</evidence>
<protein>
    <recommendedName>
        <fullName evidence="8">MotA/TolQ/ExbB proton channel domain-containing protein</fullName>
    </recommendedName>
</protein>
<evidence type="ECO:0000256" key="1">
    <source>
        <dbReference type="ARBA" id="ARBA00004651"/>
    </source>
</evidence>
<dbReference type="GO" id="GO:0017038">
    <property type="term" value="P:protein import"/>
    <property type="evidence" value="ECO:0007669"/>
    <property type="project" value="TreeGrafter"/>
</dbReference>
<evidence type="ECO:0000256" key="2">
    <source>
        <dbReference type="ARBA" id="ARBA00022475"/>
    </source>
</evidence>
<dbReference type="InterPro" id="IPR050790">
    <property type="entry name" value="ExbB/TolQ_transport"/>
</dbReference>
<dbReference type="OrthoDB" id="5290956at2"/>
<proteinExistence type="inferred from homology"/>
<keyword evidence="6" id="KW-0813">Transport</keyword>
<comment type="similarity">
    <text evidence="6">Belongs to the exbB/tolQ family.</text>
</comment>
<evidence type="ECO:0000313" key="9">
    <source>
        <dbReference type="EMBL" id="PWQ97351.1"/>
    </source>
</evidence>
<dbReference type="RefSeq" id="WP_109822779.1">
    <property type="nucleotide sequence ID" value="NZ_QGKL01000021.1"/>
</dbReference>
<evidence type="ECO:0000256" key="4">
    <source>
        <dbReference type="ARBA" id="ARBA00022989"/>
    </source>
</evidence>
<feature type="transmembrane region" description="Helical" evidence="7">
    <location>
        <begin position="59"/>
        <end position="81"/>
    </location>
</feature>